<evidence type="ECO:0000259" key="2">
    <source>
        <dbReference type="PROSITE" id="PS00036"/>
    </source>
</evidence>
<dbReference type="PROSITE" id="PS00036">
    <property type="entry name" value="BZIP_BASIC"/>
    <property type="match status" value="1"/>
</dbReference>
<dbReference type="EMBL" id="KN835136">
    <property type="protein sequence ID" value="KIK48744.1"/>
    <property type="molecule type" value="Genomic_DNA"/>
</dbReference>
<reference evidence="4" key="2">
    <citation type="submission" date="2015-01" db="EMBL/GenBank/DDBJ databases">
        <title>Evolutionary Origins and Diversification of the Mycorrhizal Mutualists.</title>
        <authorList>
            <consortium name="DOE Joint Genome Institute"/>
            <consortium name="Mycorrhizal Genomics Consortium"/>
            <person name="Kohler A."/>
            <person name="Kuo A."/>
            <person name="Nagy L.G."/>
            <person name="Floudas D."/>
            <person name="Copeland A."/>
            <person name="Barry K.W."/>
            <person name="Cichocki N."/>
            <person name="Veneault-Fourrey C."/>
            <person name="LaButti K."/>
            <person name="Lindquist E.A."/>
            <person name="Lipzen A."/>
            <person name="Lundell T."/>
            <person name="Morin E."/>
            <person name="Murat C."/>
            <person name="Riley R."/>
            <person name="Ohm R."/>
            <person name="Sun H."/>
            <person name="Tunlid A."/>
            <person name="Henrissat B."/>
            <person name="Grigoriev I.V."/>
            <person name="Hibbett D.S."/>
            <person name="Martin F."/>
        </authorList>
    </citation>
    <scope>NUCLEOTIDE SEQUENCE [LARGE SCALE GENOMIC DNA]</scope>
    <source>
        <strain evidence="4">UH-Slu-Lm8-n1</strain>
    </source>
</reference>
<evidence type="ECO:0000256" key="1">
    <source>
        <dbReference type="SAM" id="MobiDB-lite"/>
    </source>
</evidence>
<reference evidence="3 4" key="1">
    <citation type="submission" date="2014-04" db="EMBL/GenBank/DDBJ databases">
        <authorList>
            <consortium name="DOE Joint Genome Institute"/>
            <person name="Kuo A."/>
            <person name="Ruytinx J."/>
            <person name="Rineau F."/>
            <person name="Colpaert J."/>
            <person name="Kohler A."/>
            <person name="Nagy L.G."/>
            <person name="Floudas D."/>
            <person name="Copeland A."/>
            <person name="Barry K.W."/>
            <person name="Cichocki N."/>
            <person name="Veneault-Fourrey C."/>
            <person name="LaButti K."/>
            <person name="Lindquist E.A."/>
            <person name="Lipzen A."/>
            <person name="Lundell T."/>
            <person name="Morin E."/>
            <person name="Murat C."/>
            <person name="Sun H."/>
            <person name="Tunlid A."/>
            <person name="Henrissat B."/>
            <person name="Grigoriev I.V."/>
            <person name="Hibbett D.S."/>
            <person name="Martin F."/>
            <person name="Nordberg H.P."/>
            <person name="Cantor M.N."/>
            <person name="Hua S.X."/>
        </authorList>
    </citation>
    <scope>NUCLEOTIDE SEQUENCE [LARGE SCALE GENOMIC DNA]</scope>
    <source>
        <strain evidence="3 4">UH-Slu-Lm8-n1</strain>
    </source>
</reference>
<organism evidence="3 4">
    <name type="scientific">Suillus luteus UH-Slu-Lm8-n1</name>
    <dbReference type="NCBI Taxonomy" id="930992"/>
    <lineage>
        <taxon>Eukaryota</taxon>
        <taxon>Fungi</taxon>
        <taxon>Dikarya</taxon>
        <taxon>Basidiomycota</taxon>
        <taxon>Agaricomycotina</taxon>
        <taxon>Agaricomycetes</taxon>
        <taxon>Agaricomycetidae</taxon>
        <taxon>Boletales</taxon>
        <taxon>Suillineae</taxon>
        <taxon>Suillaceae</taxon>
        <taxon>Suillus</taxon>
    </lineage>
</organism>
<name>A0A0D0BGE1_9AGAM</name>
<accession>A0A0D0BGE1</accession>
<feature type="region of interest" description="Disordered" evidence="1">
    <location>
        <begin position="191"/>
        <end position="278"/>
    </location>
</feature>
<evidence type="ECO:0000313" key="3">
    <source>
        <dbReference type="EMBL" id="KIK48744.1"/>
    </source>
</evidence>
<dbReference type="STRING" id="930992.A0A0D0BGE1"/>
<dbReference type="GO" id="GO:0003700">
    <property type="term" value="F:DNA-binding transcription factor activity"/>
    <property type="evidence" value="ECO:0007669"/>
    <property type="project" value="InterPro"/>
</dbReference>
<dbReference type="InterPro" id="IPR004827">
    <property type="entry name" value="bZIP"/>
</dbReference>
<dbReference type="InParanoid" id="A0A0D0BGE1"/>
<dbReference type="OrthoDB" id="2245989at2759"/>
<dbReference type="HOGENOM" id="CLU_042441_0_0_1"/>
<dbReference type="CDD" id="cd14688">
    <property type="entry name" value="bZIP_YAP"/>
    <property type="match status" value="1"/>
</dbReference>
<dbReference type="InterPro" id="IPR046347">
    <property type="entry name" value="bZIP_sf"/>
</dbReference>
<dbReference type="InterPro" id="IPR021833">
    <property type="entry name" value="DUF3425"/>
</dbReference>
<feature type="region of interest" description="Disordered" evidence="1">
    <location>
        <begin position="334"/>
        <end position="360"/>
    </location>
</feature>
<proteinExistence type="predicted"/>
<dbReference type="AlphaFoldDB" id="A0A0D0BGE1"/>
<dbReference type="Pfam" id="PF00170">
    <property type="entry name" value="bZIP_1"/>
    <property type="match status" value="1"/>
</dbReference>
<evidence type="ECO:0000313" key="4">
    <source>
        <dbReference type="Proteomes" id="UP000054485"/>
    </source>
</evidence>
<dbReference type="Gene3D" id="1.20.5.170">
    <property type="match status" value="1"/>
</dbReference>
<sequence length="502" mass="55881">MFHARQVSMVKRSKGPGCNPRANTAKDGKRGCQNAKMPDDTVRSVSAELDLDSDIESHLDHADELGAGGPNKPGRKKNPKFVHFTGAAARRDQNRIAQREFRLRKQQRIRDLEARVELLSASQDEALTDCRAILRDLMAENHVLRGLLKSVSGFIGDGAGGMLTKLGWNMADFDSFVNKAETDTAWESFQTRKHSLKTSQTSNAMTSMLGTPSSTGKRPSEDDSGPGPAKKARGMSNSEQNGDRRDSYSLMLPMSTAVPPASSLYPPPPPQGRSPQDNMFSDLMQTGNSPVFMPTTTSSTPGHYAASADFQPYVSQMNMNVEQRLGGVTYSTNKTNAAVPPPQRVLPPNSSNEEPDDHDMAELRDPKKIEAMKLIKYHLDNFMRNSAYCLPASLRPTLVQRTINHESVIDRIIYPELRDRIILLRGQISLADCLFDYKKAVKLHGDDVLAQHNWELAEWWLRKYSYLIDKVTLNVCNRWRRERGEPDLLLSDIGAQGDSPAS</sequence>
<dbReference type="Pfam" id="PF11905">
    <property type="entry name" value="DUF3425"/>
    <property type="match status" value="1"/>
</dbReference>
<dbReference type="SMART" id="SM00338">
    <property type="entry name" value="BRLZ"/>
    <property type="match status" value="1"/>
</dbReference>
<keyword evidence="4" id="KW-1185">Reference proteome</keyword>
<dbReference type="Proteomes" id="UP000054485">
    <property type="component" value="Unassembled WGS sequence"/>
</dbReference>
<feature type="compositionally biased region" description="Polar residues" evidence="1">
    <location>
        <begin position="197"/>
        <end position="217"/>
    </location>
</feature>
<dbReference type="SUPFAM" id="SSF57959">
    <property type="entry name" value="Leucine zipper domain"/>
    <property type="match status" value="1"/>
</dbReference>
<dbReference type="PANTHER" id="PTHR38116">
    <property type="entry name" value="CHROMOSOME 7, WHOLE GENOME SHOTGUN SEQUENCE"/>
    <property type="match status" value="1"/>
</dbReference>
<feature type="region of interest" description="Disordered" evidence="1">
    <location>
        <begin position="1"/>
        <end position="41"/>
    </location>
</feature>
<feature type="domain" description="BZIP" evidence="2">
    <location>
        <begin position="90"/>
        <end position="104"/>
    </location>
</feature>
<protein>
    <recommendedName>
        <fullName evidence="2">BZIP domain-containing protein</fullName>
    </recommendedName>
</protein>
<dbReference type="PANTHER" id="PTHR38116:SF9">
    <property type="entry name" value="BZIP DOMAIN-CONTAINING PROTEIN"/>
    <property type="match status" value="1"/>
</dbReference>
<gene>
    <name evidence="3" type="ORF">CY34DRAFT_103887</name>
</gene>